<dbReference type="GO" id="GO:0044325">
    <property type="term" value="F:transmembrane transporter binding"/>
    <property type="evidence" value="ECO:0007669"/>
    <property type="project" value="Ensembl"/>
</dbReference>
<evidence type="ECO:0000259" key="19">
    <source>
        <dbReference type="PROSITE" id="PS50106"/>
    </source>
</evidence>
<dbReference type="GO" id="GO:0043268">
    <property type="term" value="P:positive regulation of potassium ion transport"/>
    <property type="evidence" value="ECO:0007669"/>
    <property type="project" value="Ensembl"/>
</dbReference>
<comment type="subcellular location">
    <subcellularLocation>
        <location evidence="2">Apical cell membrane</location>
    </subcellularLocation>
    <subcellularLocation>
        <location evidence="3">Cell junction</location>
    </subcellularLocation>
    <subcellularLocation>
        <location evidence="1">Cell membrane</location>
        <topology evidence="1">Peripheral membrane protein</topology>
    </subcellularLocation>
    <subcellularLocation>
        <location evidence="4">Cytoplasm</location>
    </subcellularLocation>
    <subcellularLocation>
        <location evidence="5">Endoplasmic reticulum membrane</location>
    </subcellularLocation>
</comment>
<dbReference type="GeneTree" id="ENSGT00940000159409"/>
<dbReference type="GO" id="GO:0005634">
    <property type="term" value="C:nucleus"/>
    <property type="evidence" value="ECO:0007669"/>
    <property type="project" value="Ensembl"/>
</dbReference>
<keyword evidence="13" id="KW-0472">Membrane</keyword>
<keyword evidence="8" id="KW-1003">Cell membrane</keyword>
<feature type="domain" description="SH3" evidence="17">
    <location>
        <begin position="580"/>
        <end position="650"/>
    </location>
</feature>
<dbReference type="GO" id="GO:0035748">
    <property type="term" value="C:myelin sheath abaxonal region"/>
    <property type="evidence" value="ECO:0007669"/>
    <property type="project" value="Ensembl"/>
</dbReference>
<dbReference type="Pfam" id="PF00018">
    <property type="entry name" value="SH3_1"/>
    <property type="match status" value="1"/>
</dbReference>
<dbReference type="GO" id="GO:0043219">
    <property type="term" value="C:lateral loop"/>
    <property type="evidence" value="ECO:0007669"/>
    <property type="project" value="Ensembl"/>
</dbReference>
<dbReference type="GO" id="GO:0048608">
    <property type="term" value="P:reproductive structure development"/>
    <property type="evidence" value="ECO:0007669"/>
    <property type="project" value="Ensembl"/>
</dbReference>
<dbReference type="PIRSF" id="PIRSF001741">
    <property type="entry name" value="MAGUK_DLGH"/>
    <property type="match status" value="1"/>
</dbReference>
<dbReference type="GO" id="GO:0008360">
    <property type="term" value="P:regulation of cell shape"/>
    <property type="evidence" value="ECO:0007669"/>
    <property type="project" value="Ensembl"/>
</dbReference>
<dbReference type="GO" id="GO:0098915">
    <property type="term" value="P:membrane repolarization during ventricular cardiac muscle cell action potential"/>
    <property type="evidence" value="ECO:0007669"/>
    <property type="project" value="Ensembl"/>
</dbReference>
<dbReference type="GO" id="GO:0060090">
    <property type="term" value="F:molecular adaptor activity"/>
    <property type="evidence" value="ECO:0007669"/>
    <property type="project" value="Ensembl"/>
</dbReference>
<dbReference type="FunFam" id="2.30.42.10:FF:000002">
    <property type="entry name" value="Disks large homolog 4 isoform 2"/>
    <property type="match status" value="1"/>
</dbReference>
<feature type="domain" description="L27" evidence="20">
    <location>
        <begin position="4"/>
        <end position="64"/>
    </location>
</feature>
<dbReference type="GO" id="GO:0030041">
    <property type="term" value="P:actin filament polymerization"/>
    <property type="evidence" value="ECO:0007669"/>
    <property type="project" value="Ensembl"/>
</dbReference>
<dbReference type="CDD" id="cd06724">
    <property type="entry name" value="PDZ2_Dlg1-2-4-like"/>
    <property type="match status" value="1"/>
</dbReference>
<dbReference type="GO" id="GO:0015459">
    <property type="term" value="F:potassium channel regulator activity"/>
    <property type="evidence" value="ECO:0007669"/>
    <property type="project" value="Ensembl"/>
</dbReference>
<dbReference type="GO" id="GO:0030432">
    <property type="term" value="P:peristalsis"/>
    <property type="evidence" value="ECO:0007669"/>
    <property type="project" value="Ensembl"/>
</dbReference>
<evidence type="ECO:0000256" key="6">
    <source>
        <dbReference type="ARBA" id="ARBA00007014"/>
    </source>
</evidence>
<dbReference type="GO" id="GO:0030953">
    <property type="term" value="P:astral microtubule organization"/>
    <property type="evidence" value="ECO:0007669"/>
    <property type="project" value="Ensembl"/>
</dbReference>
<dbReference type="InterPro" id="IPR027417">
    <property type="entry name" value="P-loop_NTPase"/>
</dbReference>
<dbReference type="GO" id="GO:0043491">
    <property type="term" value="P:phosphatidylinositol 3-kinase/protein kinase B signal transduction"/>
    <property type="evidence" value="ECO:0007669"/>
    <property type="project" value="Ensembl"/>
</dbReference>
<dbReference type="CDD" id="cd00071">
    <property type="entry name" value="GMPK"/>
    <property type="match status" value="1"/>
</dbReference>
<feature type="domain" description="PDZ" evidence="19">
    <location>
        <begin position="318"/>
        <end position="405"/>
    </location>
</feature>
<dbReference type="GO" id="GO:0033268">
    <property type="term" value="C:node of Ranvier"/>
    <property type="evidence" value="ECO:0007669"/>
    <property type="project" value="Ensembl"/>
</dbReference>
<dbReference type="Pfam" id="PF00595">
    <property type="entry name" value="PDZ"/>
    <property type="match status" value="3"/>
</dbReference>
<evidence type="ECO:0000256" key="8">
    <source>
        <dbReference type="ARBA" id="ARBA00022475"/>
    </source>
</evidence>
<dbReference type="Proteomes" id="UP000233160">
    <property type="component" value="Unassembled WGS sequence"/>
</dbReference>
<dbReference type="GO" id="GO:0098978">
    <property type="term" value="C:glutamatergic synapse"/>
    <property type="evidence" value="ECO:0007669"/>
    <property type="project" value="Ensembl"/>
</dbReference>
<dbReference type="GO" id="GO:0072659">
    <property type="term" value="P:protein localization to plasma membrane"/>
    <property type="evidence" value="ECO:0007669"/>
    <property type="project" value="Ensembl"/>
</dbReference>
<dbReference type="PANTHER" id="PTHR23119">
    <property type="entry name" value="DISCS LARGE"/>
    <property type="match status" value="1"/>
</dbReference>
<dbReference type="GO" id="GO:0005794">
    <property type="term" value="C:Golgi apparatus"/>
    <property type="evidence" value="ECO:0007669"/>
    <property type="project" value="Ensembl"/>
</dbReference>
<evidence type="ECO:0000256" key="7">
    <source>
        <dbReference type="ARBA" id="ARBA00022443"/>
    </source>
</evidence>
<evidence type="ECO:0000256" key="11">
    <source>
        <dbReference type="ARBA" id="ARBA00022824"/>
    </source>
</evidence>
<dbReference type="GO" id="GO:0001772">
    <property type="term" value="C:immunological synapse"/>
    <property type="evidence" value="ECO:0007669"/>
    <property type="project" value="Ensembl"/>
</dbReference>
<dbReference type="GO" id="GO:0043622">
    <property type="term" value="P:cortical microtubule organization"/>
    <property type="evidence" value="ECO:0007669"/>
    <property type="project" value="Ensembl"/>
</dbReference>
<dbReference type="AlphaFoldDB" id="A0A2K6FM68"/>
<dbReference type="PROSITE" id="PS50106">
    <property type="entry name" value="PDZ"/>
    <property type="match status" value="3"/>
</dbReference>
<dbReference type="Pfam" id="PF10608">
    <property type="entry name" value="MAGUK_N_PEST"/>
    <property type="match status" value="1"/>
</dbReference>
<dbReference type="InterPro" id="IPR036028">
    <property type="entry name" value="SH3-like_dom_sf"/>
</dbReference>
<dbReference type="GO" id="GO:0000122">
    <property type="term" value="P:negative regulation of transcription by RNA polymerase II"/>
    <property type="evidence" value="ECO:0007669"/>
    <property type="project" value="Ensembl"/>
</dbReference>
<dbReference type="GO" id="GO:0070830">
    <property type="term" value="P:bicellular tight junction assembly"/>
    <property type="evidence" value="ECO:0007669"/>
    <property type="project" value="Ensembl"/>
</dbReference>
<dbReference type="Pfam" id="PF09058">
    <property type="entry name" value="L27_1"/>
    <property type="match status" value="1"/>
</dbReference>
<dbReference type="SUPFAM" id="SSF52540">
    <property type="entry name" value="P-loop containing nucleoside triphosphate hydrolases"/>
    <property type="match status" value="1"/>
</dbReference>
<keyword evidence="11" id="KW-0256">Endoplasmic reticulum</keyword>
<dbReference type="GO" id="GO:0048704">
    <property type="term" value="P:embryonic skeletal system morphogenesis"/>
    <property type="evidence" value="ECO:0007669"/>
    <property type="project" value="Ensembl"/>
</dbReference>
<dbReference type="SMART" id="SM00228">
    <property type="entry name" value="PDZ"/>
    <property type="match status" value="3"/>
</dbReference>
<dbReference type="Gene3D" id="2.30.42.10">
    <property type="match status" value="3"/>
</dbReference>
<dbReference type="FunFam" id="3.40.50.300:FF:001402">
    <property type="entry name" value="Discs, large homolog 3 (Drosophila)"/>
    <property type="match status" value="1"/>
</dbReference>
<evidence type="ECO:0000259" key="20">
    <source>
        <dbReference type="PROSITE" id="PS51022"/>
    </source>
</evidence>
<evidence type="ECO:0000256" key="16">
    <source>
        <dbReference type="PROSITE-ProRule" id="PRU00192"/>
    </source>
</evidence>
<dbReference type="InterPro" id="IPR036034">
    <property type="entry name" value="PDZ_sf"/>
</dbReference>
<reference evidence="21" key="1">
    <citation type="submission" date="2025-08" db="UniProtKB">
        <authorList>
            <consortium name="Ensembl"/>
        </authorList>
    </citation>
    <scope>IDENTIFICATION</scope>
</reference>
<dbReference type="GO" id="GO:0031641">
    <property type="term" value="P:regulation of myelination"/>
    <property type="evidence" value="ECO:0007669"/>
    <property type="project" value="Ensembl"/>
</dbReference>
<keyword evidence="9" id="KW-0963">Cytoplasm</keyword>
<keyword evidence="22" id="KW-1185">Reference proteome</keyword>
<dbReference type="GO" id="GO:0019902">
    <property type="term" value="F:phosphatase binding"/>
    <property type="evidence" value="ECO:0007669"/>
    <property type="project" value="Ensembl"/>
</dbReference>
<dbReference type="GO" id="GO:0045121">
    <property type="term" value="C:membrane raft"/>
    <property type="evidence" value="ECO:0007669"/>
    <property type="project" value="Ensembl"/>
</dbReference>
<dbReference type="InterPro" id="IPR019590">
    <property type="entry name" value="DLG1_PEST_dom"/>
</dbReference>
<dbReference type="GO" id="GO:0098911">
    <property type="term" value="P:regulation of ventricular cardiac muscle cell action potential"/>
    <property type="evidence" value="ECO:0007669"/>
    <property type="project" value="Ensembl"/>
</dbReference>
<keyword evidence="12" id="KW-0965">Cell junction</keyword>
<evidence type="ECO:0000256" key="1">
    <source>
        <dbReference type="ARBA" id="ARBA00004202"/>
    </source>
</evidence>
<sequence length="910" mass="101624">MPVRKQDTQRALLLLEEYRSKLSQTEDRQLRSSIERVINIFQSNLFQALIDIQEFYEVTLLDNPKCIDRSKQSEPIQSVNTWEISSLPSTTVTSETLPSSLSPSVEKYRYQDEDTPPQEHISPQITNEVIGPELVHVSEKNLSEIENVHGFVSHSHISPIKPTEAVPSSPTVPVIPVLPVPAENTVILPTITQANPPPVLVNTDSLETPTYVNGTDADYEYEEITLERGNSGLGFSIAGGTDNPHIGDDSSIFITKIITGGAAAQDGRLRVNDCILRVNEVDVRDVTHSKAVEALKEAGSIVRLYVKRRKPVSEKIMEIKLIKGPKGLGFSIAGGVGNQHIPGDNSIYVTKIIEGGAAHKDGKLQIGDKLLAVNSVCLEEVTHEEAVTALKNTSDFVYLKVAKPTSMYMNDGYAPPDITNSSPQPVDNHVSPSPYLAQTPASPARYSPVSKAVLGDDEITREPRKVVLHRGSTGLGFNIVGGEDGEGIFISFILAGGPADLSGELRKGDRIISVNSVDLRAASHEQAAAALKNAGQAVTIVAQYRPEEYSRFEAKIHDLREQMMNSSISSGSGSLRTSQKRSLYVRALFDYDKTKDSGLPSQGLNFKFGDILHVINASDDEWWQARQVTPDGESDEVGVIPSKRRVEKKERARLKTVKFNSKTRDKGSFNDKRKKNLFSRKFPFYKNKDQSEQETSDADRGQEEYVLSYEPVNQQEVNYTRPVIILGPMKDRINDDLISEFPDKFGSCVPHTTRPKRDYEVDGRDYHFVTSREQMEKDIQEHKFIEAGQYNNHLYGTSVQSVREVAEKGKHCILDVSGNAIKRLQIAQLYPISIFIKPKSMENIMEMNKRLTEEQARKTFERAMKLEQEFTEHFTAIVQGDTLEDIYNQVKQIIEEQSGPYIWVPAKEKL</sequence>
<dbReference type="PROSITE" id="PS50052">
    <property type="entry name" value="GUANYLATE_KINASE_2"/>
    <property type="match status" value="1"/>
</dbReference>
<dbReference type="PANTHER" id="PTHR23119:SF5">
    <property type="entry name" value="DISKS LARGE HOMOLOG 1"/>
    <property type="match status" value="1"/>
</dbReference>
<keyword evidence="10" id="KW-0677">Repeat</keyword>
<organism evidence="21 22">
    <name type="scientific">Propithecus coquereli</name>
    <name type="common">Coquerel's sifaka</name>
    <name type="synonym">Propithecus verreauxi coquereli</name>
    <dbReference type="NCBI Taxonomy" id="379532"/>
    <lineage>
        <taxon>Eukaryota</taxon>
        <taxon>Metazoa</taxon>
        <taxon>Chordata</taxon>
        <taxon>Craniata</taxon>
        <taxon>Vertebrata</taxon>
        <taxon>Euteleostomi</taxon>
        <taxon>Mammalia</taxon>
        <taxon>Eutheria</taxon>
        <taxon>Euarchontoglires</taxon>
        <taxon>Primates</taxon>
        <taxon>Strepsirrhini</taxon>
        <taxon>Lemuriformes</taxon>
        <taxon>Indriidae</taxon>
        <taxon>Propithecus</taxon>
    </lineage>
</organism>
<evidence type="ECO:0000256" key="5">
    <source>
        <dbReference type="ARBA" id="ARBA00004586"/>
    </source>
</evidence>
<dbReference type="InterPro" id="IPR008145">
    <property type="entry name" value="GK/Ca_channel_bsu"/>
</dbReference>
<dbReference type="GO" id="GO:0030838">
    <property type="term" value="P:positive regulation of actin filament polymerization"/>
    <property type="evidence" value="ECO:0007669"/>
    <property type="project" value="Ensembl"/>
</dbReference>
<dbReference type="PROSITE" id="PS50002">
    <property type="entry name" value="SH3"/>
    <property type="match status" value="1"/>
</dbReference>
<proteinExistence type="inferred from homology"/>
<feature type="domain" description="PDZ" evidence="19">
    <location>
        <begin position="223"/>
        <end position="310"/>
    </location>
</feature>
<dbReference type="InterPro" id="IPR008144">
    <property type="entry name" value="Guanylate_kin-like_dom"/>
</dbReference>
<dbReference type="SMART" id="SM00072">
    <property type="entry name" value="GuKc"/>
    <property type="match status" value="1"/>
</dbReference>
<dbReference type="GO" id="GO:0031594">
    <property type="term" value="C:neuromuscular junction"/>
    <property type="evidence" value="ECO:0007669"/>
    <property type="project" value="Ensembl"/>
</dbReference>
<dbReference type="GO" id="GO:0016324">
    <property type="term" value="C:apical plasma membrane"/>
    <property type="evidence" value="ECO:0007669"/>
    <property type="project" value="UniProtKB-SubCell"/>
</dbReference>
<dbReference type="GO" id="GO:0045197">
    <property type="term" value="P:establishment or maintenance of epithelial cell apical/basal polarity"/>
    <property type="evidence" value="ECO:0007669"/>
    <property type="project" value="TreeGrafter"/>
</dbReference>
<dbReference type="GO" id="GO:0005789">
    <property type="term" value="C:endoplasmic reticulum membrane"/>
    <property type="evidence" value="ECO:0007669"/>
    <property type="project" value="UniProtKB-SubCell"/>
</dbReference>
<dbReference type="GO" id="GO:0016323">
    <property type="term" value="C:basolateral plasma membrane"/>
    <property type="evidence" value="ECO:0007669"/>
    <property type="project" value="Ensembl"/>
</dbReference>
<dbReference type="GO" id="GO:0009898">
    <property type="term" value="C:cytoplasmic side of plasma membrane"/>
    <property type="evidence" value="ECO:0007669"/>
    <property type="project" value="Ensembl"/>
</dbReference>
<dbReference type="GO" id="GO:0001658">
    <property type="term" value="P:branching involved in ureteric bud morphogenesis"/>
    <property type="evidence" value="ECO:0007669"/>
    <property type="project" value="Ensembl"/>
</dbReference>
<evidence type="ECO:0000259" key="17">
    <source>
        <dbReference type="PROSITE" id="PS50002"/>
    </source>
</evidence>
<feature type="domain" description="PDZ" evidence="19">
    <location>
        <begin position="465"/>
        <end position="546"/>
    </location>
</feature>
<evidence type="ECO:0000256" key="13">
    <source>
        <dbReference type="ARBA" id="ARBA00023136"/>
    </source>
</evidence>
<dbReference type="GO" id="GO:0042098">
    <property type="term" value="P:T cell proliferation"/>
    <property type="evidence" value="ECO:0007669"/>
    <property type="project" value="Ensembl"/>
</dbReference>
<dbReference type="GO" id="GO:1903753">
    <property type="term" value="P:negative regulation of p38MAPK cascade"/>
    <property type="evidence" value="ECO:0007669"/>
    <property type="project" value="Ensembl"/>
</dbReference>
<accession>A0A2K6FM68</accession>
<dbReference type="InterPro" id="IPR016313">
    <property type="entry name" value="DLG1-like"/>
</dbReference>
<dbReference type="GO" id="GO:0005923">
    <property type="term" value="C:bicellular tight junction"/>
    <property type="evidence" value="ECO:0007669"/>
    <property type="project" value="Ensembl"/>
</dbReference>
<reference evidence="21" key="2">
    <citation type="submission" date="2025-09" db="UniProtKB">
        <authorList>
            <consortium name="Ensembl"/>
        </authorList>
    </citation>
    <scope>IDENTIFICATION</scope>
</reference>
<name>A0A2K6FM68_PROCO</name>
<dbReference type="FunFam" id="2.30.30.40:FF:000008">
    <property type="entry name" value="Disks large homolog 1 isoform 2"/>
    <property type="match status" value="1"/>
</dbReference>
<dbReference type="GO" id="GO:0030866">
    <property type="term" value="P:cortical actin cytoskeleton organization"/>
    <property type="evidence" value="ECO:0007669"/>
    <property type="project" value="Ensembl"/>
</dbReference>
<dbReference type="Gene3D" id="1.10.287.470">
    <property type="entry name" value="Helix hairpin bin"/>
    <property type="match status" value="1"/>
</dbReference>
<comment type="similarity">
    <text evidence="6">Belongs to the MAGUK family.</text>
</comment>
<feature type="domain" description="Guanylate kinase-like" evidence="18">
    <location>
        <begin position="720"/>
        <end position="895"/>
    </location>
</feature>
<dbReference type="CDD" id="cd06723">
    <property type="entry name" value="PDZ1_Dlg1-2-4-like"/>
    <property type="match status" value="1"/>
</dbReference>
<dbReference type="GO" id="GO:0035255">
    <property type="term" value="F:ionotropic glutamate receptor binding"/>
    <property type="evidence" value="ECO:0007669"/>
    <property type="project" value="TreeGrafter"/>
</dbReference>
<dbReference type="GO" id="GO:0043113">
    <property type="term" value="P:receptor clustering"/>
    <property type="evidence" value="ECO:0007669"/>
    <property type="project" value="TreeGrafter"/>
</dbReference>
<dbReference type="CDD" id="cd06795">
    <property type="entry name" value="PDZ3_Dlg1-2-4-like"/>
    <property type="match status" value="1"/>
</dbReference>
<dbReference type="InterPro" id="IPR050614">
    <property type="entry name" value="Synaptic_Scaffolding_LAP-MAGUK"/>
</dbReference>
<dbReference type="InterPro" id="IPR004172">
    <property type="entry name" value="L27_dom"/>
</dbReference>
<dbReference type="GO" id="GO:0031253">
    <property type="term" value="C:cell projection membrane"/>
    <property type="evidence" value="ECO:0007669"/>
    <property type="project" value="Ensembl"/>
</dbReference>
<evidence type="ECO:0000256" key="3">
    <source>
        <dbReference type="ARBA" id="ARBA00004282"/>
    </source>
</evidence>
<dbReference type="GO" id="GO:0050680">
    <property type="term" value="P:negative regulation of epithelial cell proliferation"/>
    <property type="evidence" value="ECO:0007669"/>
    <property type="project" value="Ensembl"/>
</dbReference>
<dbReference type="Gene3D" id="2.30.30.40">
    <property type="entry name" value="SH3 Domains"/>
    <property type="match status" value="2"/>
</dbReference>
<evidence type="ECO:0000256" key="9">
    <source>
        <dbReference type="ARBA" id="ARBA00022490"/>
    </source>
</evidence>
<dbReference type="FunFam" id="2.30.42.10:FF:000001">
    <property type="entry name" value="Disks large homolog 1 isoform 2"/>
    <property type="match status" value="1"/>
</dbReference>
<dbReference type="GO" id="GO:0005604">
    <property type="term" value="C:basement membrane"/>
    <property type="evidence" value="ECO:0007669"/>
    <property type="project" value="Ensembl"/>
</dbReference>
<dbReference type="GO" id="GO:0031579">
    <property type="term" value="P:membrane raft organization"/>
    <property type="evidence" value="ECO:0007669"/>
    <property type="project" value="Ensembl"/>
</dbReference>
<dbReference type="FunFam" id="1.10.287.470:FF:000001">
    <property type="entry name" value="Disks large 1 isoform X3"/>
    <property type="match status" value="1"/>
</dbReference>
<evidence type="ECO:0000313" key="22">
    <source>
        <dbReference type="Proteomes" id="UP000233160"/>
    </source>
</evidence>
<dbReference type="GO" id="GO:0042130">
    <property type="term" value="P:negative regulation of T cell proliferation"/>
    <property type="evidence" value="ECO:0007669"/>
    <property type="project" value="Ensembl"/>
</dbReference>
<dbReference type="GO" id="GO:0016328">
    <property type="term" value="C:lateral plasma membrane"/>
    <property type="evidence" value="ECO:0007669"/>
    <property type="project" value="Ensembl"/>
</dbReference>
<dbReference type="Gene3D" id="3.40.50.300">
    <property type="entry name" value="P-loop containing nucleotide triphosphate hydrolases"/>
    <property type="match status" value="1"/>
</dbReference>
<evidence type="ECO:0000256" key="15">
    <source>
        <dbReference type="ARBA" id="ARBA00081997"/>
    </source>
</evidence>
<dbReference type="InterPro" id="IPR001452">
    <property type="entry name" value="SH3_domain"/>
</dbReference>
<dbReference type="InterPro" id="IPR020590">
    <property type="entry name" value="Guanylate_kinase_CS"/>
</dbReference>
<evidence type="ECO:0000256" key="4">
    <source>
        <dbReference type="ARBA" id="ARBA00004496"/>
    </source>
</evidence>
<dbReference type="FunFam" id="2.30.30.40:FF:000058">
    <property type="entry name" value="Disks large homolog 1 isoform X1"/>
    <property type="match status" value="1"/>
</dbReference>
<dbReference type="GO" id="GO:0097016">
    <property type="term" value="F:L27 domain binding"/>
    <property type="evidence" value="ECO:0007669"/>
    <property type="project" value="Ensembl"/>
</dbReference>
<dbReference type="GO" id="GO:1903286">
    <property type="term" value="P:regulation of potassium ion import"/>
    <property type="evidence" value="ECO:0007669"/>
    <property type="project" value="Ensembl"/>
</dbReference>
<dbReference type="GO" id="GO:0099645">
    <property type="term" value="P:neurotransmitter receptor localization to postsynaptic specialization membrane"/>
    <property type="evidence" value="ECO:0007669"/>
    <property type="project" value="Ensembl"/>
</dbReference>
<dbReference type="GO" id="GO:0048745">
    <property type="term" value="P:smooth muscle tissue development"/>
    <property type="evidence" value="ECO:0007669"/>
    <property type="project" value="Ensembl"/>
</dbReference>
<dbReference type="GO" id="GO:0048471">
    <property type="term" value="C:perinuclear region of cytoplasm"/>
    <property type="evidence" value="ECO:0007669"/>
    <property type="project" value="Ensembl"/>
</dbReference>
<dbReference type="SUPFAM" id="SSF50044">
    <property type="entry name" value="SH3-domain"/>
    <property type="match status" value="1"/>
</dbReference>
<dbReference type="PROSITE" id="PS00856">
    <property type="entry name" value="GUANYLATE_KINASE_1"/>
    <property type="match status" value="1"/>
</dbReference>
<dbReference type="GO" id="GO:0098839">
    <property type="term" value="C:postsynaptic density membrane"/>
    <property type="evidence" value="ECO:0007669"/>
    <property type="project" value="TreeGrafter"/>
</dbReference>
<dbReference type="GO" id="GO:0098609">
    <property type="term" value="P:cell-cell adhesion"/>
    <property type="evidence" value="ECO:0007669"/>
    <property type="project" value="Ensembl"/>
</dbReference>
<dbReference type="GO" id="GO:0051898">
    <property type="term" value="P:negative regulation of phosphatidylinositol 3-kinase/protein kinase B signal transduction"/>
    <property type="evidence" value="ECO:0007669"/>
    <property type="project" value="Ensembl"/>
</dbReference>
<dbReference type="GO" id="GO:0008284">
    <property type="term" value="P:positive regulation of cell population proliferation"/>
    <property type="evidence" value="ECO:0007669"/>
    <property type="project" value="Ensembl"/>
</dbReference>
<evidence type="ECO:0000256" key="2">
    <source>
        <dbReference type="ARBA" id="ARBA00004221"/>
    </source>
</evidence>
<evidence type="ECO:0000259" key="18">
    <source>
        <dbReference type="PROSITE" id="PS50052"/>
    </source>
</evidence>
<dbReference type="InterPro" id="IPR019583">
    <property type="entry name" value="DLG1-4_PDZ_assoc"/>
</dbReference>
<dbReference type="GO" id="GO:0001771">
    <property type="term" value="P:immunological synapse formation"/>
    <property type="evidence" value="ECO:0007669"/>
    <property type="project" value="Ensembl"/>
</dbReference>
<dbReference type="GO" id="GO:0070373">
    <property type="term" value="P:negative regulation of ERK1 and ERK2 cascade"/>
    <property type="evidence" value="ECO:0007669"/>
    <property type="project" value="Ensembl"/>
</dbReference>
<dbReference type="InterPro" id="IPR015143">
    <property type="entry name" value="L27_1"/>
</dbReference>
<dbReference type="Ensembl" id="ENSPCOT00000025697.1">
    <property type="protein sequence ID" value="ENSPCOP00000015085.1"/>
    <property type="gene ID" value="ENSPCOG00000019151.1"/>
</dbReference>
<dbReference type="GO" id="GO:0001935">
    <property type="term" value="P:endothelial cell proliferation"/>
    <property type="evidence" value="ECO:0007669"/>
    <property type="project" value="Ensembl"/>
</dbReference>
<dbReference type="Pfam" id="PF00625">
    <property type="entry name" value="Guanylate_kin"/>
    <property type="match status" value="1"/>
</dbReference>
<dbReference type="InterPro" id="IPR036892">
    <property type="entry name" value="L27_dom_sf"/>
</dbReference>
<dbReference type="SMART" id="SM01277">
    <property type="entry name" value="MAGUK_N_PEST"/>
    <property type="match status" value="1"/>
</dbReference>
<dbReference type="GO" id="GO:0042982">
    <property type="term" value="P:amyloid precursor protein metabolic process"/>
    <property type="evidence" value="ECO:0007669"/>
    <property type="project" value="Ensembl"/>
</dbReference>
<dbReference type="SUPFAM" id="SSF50156">
    <property type="entry name" value="PDZ domain-like"/>
    <property type="match status" value="3"/>
</dbReference>
<dbReference type="GO" id="GO:1902473">
    <property type="term" value="P:regulation of protein localization to synapse"/>
    <property type="evidence" value="ECO:0007669"/>
    <property type="project" value="Ensembl"/>
</dbReference>
<dbReference type="STRING" id="379532.ENSPCOP00000015085"/>
<dbReference type="GO" id="GO:0005874">
    <property type="term" value="C:microtubule"/>
    <property type="evidence" value="ECO:0007669"/>
    <property type="project" value="Ensembl"/>
</dbReference>
<dbReference type="FunFam" id="3.30.63.10:FF:000001">
    <property type="entry name" value="Disks large homolog 1 isoform 2"/>
    <property type="match status" value="1"/>
</dbReference>
<dbReference type="GO" id="GO:0097025">
    <property type="term" value="C:MPP7-DLG1-LIN7 complex"/>
    <property type="evidence" value="ECO:0007669"/>
    <property type="project" value="Ensembl"/>
</dbReference>
<dbReference type="SUPFAM" id="SSF101288">
    <property type="entry name" value="L27 domain"/>
    <property type="match status" value="1"/>
</dbReference>
<dbReference type="SMART" id="SM00326">
    <property type="entry name" value="SH3"/>
    <property type="match status" value="1"/>
</dbReference>
<evidence type="ECO:0000256" key="12">
    <source>
        <dbReference type="ARBA" id="ARBA00022949"/>
    </source>
</evidence>
<dbReference type="PROSITE" id="PS51022">
    <property type="entry name" value="L27"/>
    <property type="match status" value="1"/>
</dbReference>
<dbReference type="GO" id="GO:0051660">
    <property type="term" value="P:establishment of centrosome localization"/>
    <property type="evidence" value="ECO:0007669"/>
    <property type="project" value="Ensembl"/>
</dbReference>
<dbReference type="FunFam" id="2.30.42.10:FF:000049">
    <property type="entry name" value="disks large homolog 1 isoform X1"/>
    <property type="match status" value="1"/>
</dbReference>
<dbReference type="Gene3D" id="3.30.63.10">
    <property type="entry name" value="Guanylate Kinase phosphate binding domain"/>
    <property type="match status" value="1"/>
</dbReference>
<dbReference type="SMART" id="SM00569">
    <property type="entry name" value="L27"/>
    <property type="match status" value="1"/>
</dbReference>
<dbReference type="GO" id="GO:1903078">
    <property type="term" value="P:positive regulation of protein localization to plasma membrane"/>
    <property type="evidence" value="ECO:0007669"/>
    <property type="project" value="Ensembl"/>
</dbReference>
<evidence type="ECO:0000256" key="10">
    <source>
        <dbReference type="ARBA" id="ARBA00022737"/>
    </source>
</evidence>
<dbReference type="InterPro" id="IPR001478">
    <property type="entry name" value="PDZ"/>
</dbReference>
<evidence type="ECO:0000313" key="21">
    <source>
        <dbReference type="Ensembl" id="ENSPCOP00000015085.1"/>
    </source>
</evidence>
<dbReference type="GO" id="GO:0098919">
    <property type="term" value="F:structural constituent of postsynaptic density"/>
    <property type="evidence" value="ECO:0007669"/>
    <property type="project" value="Ensembl"/>
</dbReference>
<dbReference type="GO" id="GO:2000134">
    <property type="term" value="P:negative regulation of G1/S transition of mitotic cell cycle"/>
    <property type="evidence" value="ECO:0007669"/>
    <property type="project" value="Ensembl"/>
</dbReference>
<protein>
    <recommendedName>
        <fullName evidence="14">Disks large homolog 1</fullName>
    </recommendedName>
    <alternativeName>
        <fullName evidence="15">Synapse-associated protein 97</fullName>
    </alternativeName>
</protein>
<keyword evidence="7 16" id="KW-0728">SH3 domain</keyword>
<dbReference type="GO" id="GO:0019901">
    <property type="term" value="F:protein kinase binding"/>
    <property type="evidence" value="ECO:0007669"/>
    <property type="project" value="TreeGrafter"/>
</dbReference>
<dbReference type="Pfam" id="PF10600">
    <property type="entry name" value="PDZ_assoc"/>
    <property type="match status" value="1"/>
</dbReference>
<dbReference type="GO" id="GO:0002088">
    <property type="term" value="P:lens development in camera-type eye"/>
    <property type="evidence" value="ECO:0007669"/>
    <property type="project" value="Ensembl"/>
</dbReference>
<dbReference type="GO" id="GO:0060022">
    <property type="term" value="P:hard palate development"/>
    <property type="evidence" value="ECO:0007669"/>
    <property type="project" value="Ensembl"/>
</dbReference>
<dbReference type="GO" id="GO:1903764">
    <property type="term" value="P:regulation of potassium ion export across plasma membrane"/>
    <property type="evidence" value="ECO:0007669"/>
    <property type="project" value="Ensembl"/>
</dbReference>
<gene>
    <name evidence="21" type="primary">DLG1</name>
</gene>
<evidence type="ECO:0000256" key="14">
    <source>
        <dbReference type="ARBA" id="ARBA00044189"/>
    </source>
</evidence>
<dbReference type="CDD" id="cd12031">
    <property type="entry name" value="SH3_DLG1"/>
    <property type="match status" value="1"/>
</dbReference>
<dbReference type="GO" id="GO:0007268">
    <property type="term" value="P:chemical synaptic transmission"/>
    <property type="evidence" value="ECO:0007669"/>
    <property type="project" value="InterPro"/>
</dbReference>